<dbReference type="SUPFAM" id="SSF56601">
    <property type="entry name" value="beta-lactamase/transpeptidase-like"/>
    <property type="match status" value="1"/>
</dbReference>
<proteinExistence type="inferred from homology"/>
<comment type="caution">
    <text evidence="18">The sequence shown here is derived from an EMBL/GenBank/DDBJ whole genome shotgun (WGS) entry which is preliminary data.</text>
</comment>
<dbReference type="PANTHER" id="PTHR32282:SF29">
    <property type="entry name" value="PENICILLIN-BINDING PROTEIN 1A"/>
    <property type="match status" value="1"/>
</dbReference>
<evidence type="ECO:0000313" key="18">
    <source>
        <dbReference type="EMBL" id="KGX87933.1"/>
    </source>
</evidence>
<name>A0A0A5G9T0_9BACI</name>
<dbReference type="InterPro" id="IPR036116">
    <property type="entry name" value="FN3_sf"/>
</dbReference>
<dbReference type="GO" id="GO:0006508">
    <property type="term" value="P:proteolysis"/>
    <property type="evidence" value="ECO:0007669"/>
    <property type="project" value="UniProtKB-KW"/>
</dbReference>
<keyword evidence="6" id="KW-0808">Transferase</keyword>
<keyword evidence="15" id="KW-0472">Membrane</keyword>
<evidence type="ECO:0000256" key="6">
    <source>
        <dbReference type="ARBA" id="ARBA00022679"/>
    </source>
</evidence>
<dbReference type="SUPFAM" id="SSF53955">
    <property type="entry name" value="Lysozyme-like"/>
    <property type="match status" value="1"/>
</dbReference>
<feature type="compositionally biased region" description="Low complexity" evidence="14">
    <location>
        <begin position="829"/>
        <end position="851"/>
    </location>
</feature>
<evidence type="ECO:0000256" key="9">
    <source>
        <dbReference type="ARBA" id="ARBA00022984"/>
    </source>
</evidence>
<evidence type="ECO:0000256" key="15">
    <source>
        <dbReference type="SAM" id="Phobius"/>
    </source>
</evidence>
<feature type="region of interest" description="Disordered" evidence="14">
    <location>
        <begin position="265"/>
        <end position="284"/>
    </location>
</feature>
<evidence type="ECO:0000256" key="3">
    <source>
        <dbReference type="ARBA" id="ARBA00022645"/>
    </source>
</evidence>
<dbReference type="STRING" id="1385512.N784_12595"/>
<dbReference type="GO" id="GO:0071555">
    <property type="term" value="P:cell wall organization"/>
    <property type="evidence" value="ECO:0007669"/>
    <property type="project" value="UniProtKB-KW"/>
</dbReference>
<feature type="domain" description="Glycosyl transferase family 51" evidence="17">
    <location>
        <begin position="81"/>
        <end position="254"/>
    </location>
</feature>
<sequence>MADNSQSRTARRKQKEQAKKTNKTKKKTIFKRIFMAILIIGIVCAVAIGVLFAYYISKAPTLDEAKLSDPLPLEIYDINDELFAELGAEKRTKITYDEIPQVLEDAVIATEDARFRKHMGIDFQRIMAAVYANVTEGFGSQGASTITQQVVKNAFLSPEKSLERKVQEQWLALRLEQKFSKDEILTMYLNKIYYGNGAYGAAKAAEVYFNKELKELTLPEAALLAGLPQRPSAYDPFENPDLAEERRNTVLDLMVQHEKITQQKAEEAKQVSVPSMMEEGDQNSDIPYDFLDLVTKEVEQKLDGANLYEDGLRVYTTLDPNAQQKTEELLSEDSPITFPNDQFQAGITVMDTQTGAIRAIGGGRNKEKISGSYNYAIQATEPPGSTFKPIIDYGPAIEYNNWSTYHQINDEAYSYEDAPEITISNAGRGYRGWVSMREALVDSLNVPAVKTMNEIGREQSKSFAEGLGIKFDDDKVVESDAIGGGTEVSTLDLAGAFAAFGNEGVYNEPYTVRRVEFQGGRTPVEFEPQSHVAMKDSTAYMVTDMLKDVVQSGTGTKANVPGVPVAGKTGTTNREDGTTPDSWFAGYSTNYTISIWTGYPKHEGDLSSTDDDIAMYLFRDIMTHISQGIDTRDFEKPDSVVEVAIEKGTNPAKLPSPYTPSDMITTELFVKGAEPSNTSNSYEKLDPVKNVNGRFDPETESLQLSWDYNQDENNPVVFTVTGGVKGESKQTVLSESSDTSVQISDAKRDSTYVYDIVAIRKGDSSLKSDPISVQVKIPAEEEKKEEETDEEGNNEENQELNEEETDGEEPEQETDEGTEENNQNDDSTENGNTETEEGNNNNDNGNSQNQGDNKEDTDEDETEENNDNNNENTETEDNVETEENTEQSSEQEAA</sequence>
<dbReference type="InterPro" id="IPR001264">
    <property type="entry name" value="Glyco_trans_51"/>
</dbReference>
<keyword evidence="15" id="KW-1133">Transmembrane helix</keyword>
<keyword evidence="4" id="KW-0645">Protease</keyword>
<dbReference type="InterPro" id="IPR023346">
    <property type="entry name" value="Lysozyme-like_dom_sf"/>
</dbReference>
<feature type="region of interest" description="Disordered" evidence="14">
    <location>
        <begin position="770"/>
        <end position="894"/>
    </location>
</feature>
<evidence type="ECO:0000259" key="17">
    <source>
        <dbReference type="Pfam" id="PF00912"/>
    </source>
</evidence>
<protein>
    <submittedName>
        <fullName evidence="18">Penicillin-binding protein 1A</fullName>
    </submittedName>
</protein>
<feature type="region of interest" description="Disordered" evidence="14">
    <location>
        <begin position="560"/>
        <end position="581"/>
    </location>
</feature>
<dbReference type="Gene3D" id="1.10.3810.10">
    <property type="entry name" value="Biosynthetic peptidoglycan transglycosylase-like"/>
    <property type="match status" value="1"/>
</dbReference>
<dbReference type="SUPFAM" id="SSF49265">
    <property type="entry name" value="Fibronectin type III"/>
    <property type="match status" value="1"/>
</dbReference>
<evidence type="ECO:0000256" key="4">
    <source>
        <dbReference type="ARBA" id="ARBA00022670"/>
    </source>
</evidence>
<feature type="compositionally biased region" description="Basic residues" evidence="14">
    <location>
        <begin position="9"/>
        <end position="23"/>
    </location>
</feature>
<dbReference type="RefSeq" id="WP_036832875.1">
    <property type="nucleotide sequence ID" value="NZ_AVPG01000004.1"/>
</dbReference>
<evidence type="ECO:0000256" key="5">
    <source>
        <dbReference type="ARBA" id="ARBA00022676"/>
    </source>
</evidence>
<accession>A0A0A5G9T0</accession>
<evidence type="ECO:0000256" key="13">
    <source>
        <dbReference type="ARBA" id="ARBA00049902"/>
    </source>
</evidence>
<dbReference type="InterPro" id="IPR013783">
    <property type="entry name" value="Ig-like_fold"/>
</dbReference>
<evidence type="ECO:0000256" key="14">
    <source>
        <dbReference type="SAM" id="MobiDB-lite"/>
    </source>
</evidence>
<dbReference type="FunFam" id="1.10.3810.10:FF:000001">
    <property type="entry name" value="Penicillin-binding protein 1A"/>
    <property type="match status" value="1"/>
</dbReference>
<keyword evidence="8" id="KW-0133">Cell shape</keyword>
<organism evidence="18 19">
    <name type="scientific">Pontibacillus litoralis JSM 072002</name>
    <dbReference type="NCBI Taxonomy" id="1385512"/>
    <lineage>
        <taxon>Bacteria</taxon>
        <taxon>Bacillati</taxon>
        <taxon>Bacillota</taxon>
        <taxon>Bacilli</taxon>
        <taxon>Bacillales</taxon>
        <taxon>Bacillaceae</taxon>
        <taxon>Pontibacillus</taxon>
    </lineage>
</organism>
<comment type="catalytic activity">
    <reaction evidence="13">
        <text>[GlcNAc-(1-&gt;4)-Mur2Ac(oyl-L-Ala-gamma-D-Glu-L-Lys-D-Ala-D-Ala)](n)-di-trans,octa-cis-undecaprenyl diphosphate + beta-D-GlcNAc-(1-&gt;4)-Mur2Ac(oyl-L-Ala-gamma-D-Glu-L-Lys-D-Ala-D-Ala)-di-trans,octa-cis-undecaprenyl diphosphate = [GlcNAc-(1-&gt;4)-Mur2Ac(oyl-L-Ala-gamma-D-Glu-L-Lys-D-Ala-D-Ala)](n+1)-di-trans,octa-cis-undecaprenyl diphosphate + di-trans,octa-cis-undecaprenyl diphosphate + H(+)</text>
        <dbReference type="Rhea" id="RHEA:23708"/>
        <dbReference type="Rhea" id="RHEA-COMP:9602"/>
        <dbReference type="Rhea" id="RHEA-COMP:9603"/>
        <dbReference type="ChEBI" id="CHEBI:15378"/>
        <dbReference type="ChEBI" id="CHEBI:58405"/>
        <dbReference type="ChEBI" id="CHEBI:60033"/>
        <dbReference type="ChEBI" id="CHEBI:78435"/>
        <dbReference type="EC" id="2.4.99.28"/>
    </reaction>
</comment>
<dbReference type="CDD" id="cd00063">
    <property type="entry name" value="FN3"/>
    <property type="match status" value="1"/>
</dbReference>
<keyword evidence="11" id="KW-0961">Cell wall biogenesis/degradation</keyword>
<dbReference type="GO" id="GO:0009252">
    <property type="term" value="P:peptidoglycan biosynthetic process"/>
    <property type="evidence" value="ECO:0007669"/>
    <property type="project" value="UniProtKB-KW"/>
</dbReference>
<feature type="region of interest" description="Disordered" evidence="14">
    <location>
        <begin position="1"/>
        <end position="23"/>
    </location>
</feature>
<dbReference type="GO" id="GO:0009002">
    <property type="term" value="F:serine-type D-Ala-D-Ala carboxypeptidase activity"/>
    <property type="evidence" value="ECO:0007669"/>
    <property type="project" value="UniProtKB-EC"/>
</dbReference>
<evidence type="ECO:0000256" key="10">
    <source>
        <dbReference type="ARBA" id="ARBA00023268"/>
    </source>
</evidence>
<dbReference type="InterPro" id="IPR012338">
    <property type="entry name" value="Beta-lactam/transpept-like"/>
</dbReference>
<evidence type="ECO:0000256" key="2">
    <source>
        <dbReference type="ARBA" id="ARBA00007739"/>
    </source>
</evidence>
<evidence type="ECO:0000259" key="16">
    <source>
        <dbReference type="Pfam" id="PF00905"/>
    </source>
</evidence>
<evidence type="ECO:0000256" key="8">
    <source>
        <dbReference type="ARBA" id="ARBA00022960"/>
    </source>
</evidence>
<evidence type="ECO:0000256" key="1">
    <source>
        <dbReference type="ARBA" id="ARBA00007090"/>
    </source>
</evidence>
<evidence type="ECO:0000256" key="11">
    <source>
        <dbReference type="ARBA" id="ARBA00023316"/>
    </source>
</evidence>
<gene>
    <name evidence="18" type="ORF">N784_12595</name>
</gene>
<comment type="similarity">
    <text evidence="1">In the C-terminal section; belongs to the transpeptidase family.</text>
</comment>
<keyword evidence="19" id="KW-1185">Reference proteome</keyword>
<evidence type="ECO:0000256" key="12">
    <source>
        <dbReference type="ARBA" id="ARBA00034000"/>
    </source>
</evidence>
<dbReference type="Pfam" id="PF00912">
    <property type="entry name" value="Transgly"/>
    <property type="match status" value="1"/>
</dbReference>
<dbReference type="PANTHER" id="PTHR32282">
    <property type="entry name" value="BINDING PROTEIN TRANSPEPTIDASE, PUTATIVE-RELATED"/>
    <property type="match status" value="1"/>
</dbReference>
<comment type="catalytic activity">
    <reaction evidence="12">
        <text>Preferential cleavage: (Ac)2-L-Lys-D-Ala-|-D-Ala. Also transpeptidation of peptidyl-alanyl moieties that are N-acyl substituents of D-alanine.</text>
        <dbReference type="EC" id="3.4.16.4"/>
    </reaction>
</comment>
<feature type="domain" description="Penicillin-binding protein transpeptidase" evidence="16">
    <location>
        <begin position="346"/>
        <end position="622"/>
    </location>
</feature>
<keyword evidence="5" id="KW-0328">Glycosyltransferase</keyword>
<dbReference type="InterPro" id="IPR050396">
    <property type="entry name" value="Glycosyltr_51/Transpeptidase"/>
</dbReference>
<dbReference type="InterPro" id="IPR001460">
    <property type="entry name" value="PCN-bd_Tpept"/>
</dbReference>
<feature type="transmembrane region" description="Helical" evidence="15">
    <location>
        <begin position="33"/>
        <end position="56"/>
    </location>
</feature>
<dbReference type="AlphaFoldDB" id="A0A0A5G9T0"/>
<feature type="compositionally biased region" description="Acidic residues" evidence="14">
    <location>
        <begin position="787"/>
        <end position="828"/>
    </location>
</feature>
<dbReference type="OrthoDB" id="9766909at2"/>
<comment type="similarity">
    <text evidence="2">In the N-terminal section; belongs to the glycosyltransferase 51 family.</text>
</comment>
<keyword evidence="10" id="KW-0511">Multifunctional enzyme</keyword>
<dbReference type="GO" id="GO:0008658">
    <property type="term" value="F:penicillin binding"/>
    <property type="evidence" value="ECO:0007669"/>
    <property type="project" value="InterPro"/>
</dbReference>
<dbReference type="Gene3D" id="3.40.710.10">
    <property type="entry name" value="DD-peptidase/beta-lactamase superfamily"/>
    <property type="match status" value="1"/>
</dbReference>
<dbReference type="GO" id="GO:0008360">
    <property type="term" value="P:regulation of cell shape"/>
    <property type="evidence" value="ECO:0007669"/>
    <property type="project" value="UniProtKB-KW"/>
</dbReference>
<dbReference type="GO" id="GO:0008955">
    <property type="term" value="F:peptidoglycan glycosyltransferase activity"/>
    <property type="evidence" value="ECO:0007669"/>
    <property type="project" value="UniProtKB-EC"/>
</dbReference>
<dbReference type="NCBIfam" id="TIGR02074">
    <property type="entry name" value="PBP_1a_fam"/>
    <property type="match status" value="1"/>
</dbReference>
<dbReference type="EMBL" id="AVPG01000004">
    <property type="protein sequence ID" value="KGX87933.1"/>
    <property type="molecule type" value="Genomic_DNA"/>
</dbReference>
<dbReference type="InterPro" id="IPR036950">
    <property type="entry name" value="PBP_transglycosylase"/>
</dbReference>
<feature type="compositionally biased region" description="Acidic residues" evidence="14">
    <location>
        <begin position="855"/>
        <end position="866"/>
    </location>
</feature>
<dbReference type="Pfam" id="PF00905">
    <property type="entry name" value="Transpeptidase"/>
    <property type="match status" value="1"/>
</dbReference>
<evidence type="ECO:0000313" key="19">
    <source>
        <dbReference type="Proteomes" id="UP000030401"/>
    </source>
</evidence>
<dbReference type="Proteomes" id="UP000030401">
    <property type="component" value="Unassembled WGS sequence"/>
</dbReference>
<keyword evidence="3" id="KW-0121">Carboxypeptidase</keyword>
<keyword evidence="7" id="KW-0378">Hydrolase</keyword>
<dbReference type="InterPro" id="IPR003961">
    <property type="entry name" value="FN3_dom"/>
</dbReference>
<feature type="compositionally biased region" description="Acidic residues" evidence="14">
    <location>
        <begin position="873"/>
        <end position="885"/>
    </location>
</feature>
<keyword evidence="9" id="KW-0573">Peptidoglycan synthesis</keyword>
<dbReference type="Gene3D" id="2.60.40.10">
    <property type="entry name" value="Immunoglobulins"/>
    <property type="match status" value="1"/>
</dbReference>
<reference evidence="18 19" key="1">
    <citation type="submission" date="2013-08" db="EMBL/GenBank/DDBJ databases">
        <authorList>
            <person name="Huang J."/>
            <person name="Wang G."/>
        </authorList>
    </citation>
    <scope>NUCLEOTIDE SEQUENCE [LARGE SCALE GENOMIC DNA]</scope>
    <source>
        <strain evidence="18 19">JSM 072002</strain>
    </source>
</reference>
<dbReference type="eggNOG" id="COG0744">
    <property type="taxonomic scope" value="Bacteria"/>
</dbReference>
<keyword evidence="15" id="KW-0812">Transmembrane</keyword>
<dbReference type="GO" id="GO:0030288">
    <property type="term" value="C:outer membrane-bounded periplasmic space"/>
    <property type="evidence" value="ECO:0007669"/>
    <property type="project" value="TreeGrafter"/>
</dbReference>
<evidence type="ECO:0000256" key="7">
    <source>
        <dbReference type="ARBA" id="ARBA00022801"/>
    </source>
</evidence>